<proteinExistence type="predicted"/>
<dbReference type="Proteomes" id="UP001500618">
    <property type="component" value="Unassembled WGS sequence"/>
</dbReference>
<comment type="caution">
    <text evidence="1">The sequence shown here is derived from an EMBL/GenBank/DDBJ whole genome shotgun (WGS) entry which is preliminary data.</text>
</comment>
<dbReference type="EMBL" id="BAAANY010000013">
    <property type="protein sequence ID" value="GAA1685186.1"/>
    <property type="molecule type" value="Genomic_DNA"/>
</dbReference>
<name>A0ABN2HBT1_9ACTN</name>
<evidence type="ECO:0000313" key="1">
    <source>
        <dbReference type="EMBL" id="GAA1685186.1"/>
    </source>
</evidence>
<evidence type="ECO:0000313" key="2">
    <source>
        <dbReference type="Proteomes" id="UP001500618"/>
    </source>
</evidence>
<gene>
    <name evidence="1" type="ORF">GCM10009765_38130</name>
</gene>
<sequence>MLWLPCVARMSQEFAELIGARRWQEAEFLFKRYGYQLAWWEDPGGEFYESWADSVVDTAPARALELYTKSLDHRCLFASWVTAGGDGPARTAAADAVRAKILRLAVRL</sequence>
<accession>A0ABN2HBT1</accession>
<keyword evidence="2" id="KW-1185">Reference proteome</keyword>
<organism evidence="1 2">
    <name type="scientific">Fodinicola feengrottensis</name>
    <dbReference type="NCBI Taxonomy" id="435914"/>
    <lineage>
        <taxon>Bacteria</taxon>
        <taxon>Bacillati</taxon>
        <taxon>Actinomycetota</taxon>
        <taxon>Actinomycetes</taxon>
        <taxon>Mycobacteriales</taxon>
        <taxon>Fodinicola</taxon>
    </lineage>
</organism>
<reference evidence="1 2" key="1">
    <citation type="journal article" date="2019" name="Int. J. Syst. Evol. Microbiol.">
        <title>The Global Catalogue of Microorganisms (GCM) 10K type strain sequencing project: providing services to taxonomists for standard genome sequencing and annotation.</title>
        <authorList>
            <consortium name="The Broad Institute Genomics Platform"/>
            <consortium name="The Broad Institute Genome Sequencing Center for Infectious Disease"/>
            <person name="Wu L."/>
            <person name="Ma J."/>
        </authorList>
    </citation>
    <scope>NUCLEOTIDE SEQUENCE [LARGE SCALE GENOMIC DNA]</scope>
    <source>
        <strain evidence="1 2">JCM 14718</strain>
    </source>
</reference>
<protein>
    <submittedName>
        <fullName evidence="1">Uncharacterized protein</fullName>
    </submittedName>
</protein>